<feature type="region of interest" description="Disordered" evidence="2">
    <location>
        <begin position="532"/>
        <end position="580"/>
    </location>
</feature>
<keyword evidence="4" id="KW-1185">Reference proteome</keyword>
<feature type="region of interest" description="Disordered" evidence="2">
    <location>
        <begin position="428"/>
        <end position="472"/>
    </location>
</feature>
<feature type="compositionally biased region" description="Polar residues" evidence="2">
    <location>
        <begin position="296"/>
        <end position="307"/>
    </location>
</feature>
<evidence type="ECO:0000313" key="3">
    <source>
        <dbReference type="EMBL" id="KAG1896978.1"/>
    </source>
</evidence>
<name>A0AAD4DZH6_9AGAM</name>
<feature type="region of interest" description="Disordered" evidence="2">
    <location>
        <begin position="296"/>
        <end position="341"/>
    </location>
</feature>
<accession>A0AAD4DZH6</accession>
<protein>
    <submittedName>
        <fullName evidence="3">Uncharacterized protein</fullName>
    </submittedName>
</protein>
<proteinExistence type="predicted"/>
<feature type="compositionally biased region" description="Pro residues" evidence="2">
    <location>
        <begin position="428"/>
        <end position="440"/>
    </location>
</feature>
<keyword evidence="1" id="KW-0175">Coiled coil</keyword>
<feature type="compositionally biased region" description="Low complexity" evidence="2">
    <location>
        <begin position="547"/>
        <end position="557"/>
    </location>
</feature>
<reference evidence="3" key="1">
    <citation type="journal article" date="2020" name="New Phytol.">
        <title>Comparative genomics reveals dynamic genome evolution in host specialist ectomycorrhizal fungi.</title>
        <authorList>
            <person name="Lofgren L.A."/>
            <person name="Nguyen N.H."/>
            <person name="Vilgalys R."/>
            <person name="Ruytinx J."/>
            <person name="Liao H.L."/>
            <person name="Branco S."/>
            <person name="Kuo A."/>
            <person name="LaButti K."/>
            <person name="Lipzen A."/>
            <person name="Andreopoulos W."/>
            <person name="Pangilinan J."/>
            <person name="Riley R."/>
            <person name="Hundley H."/>
            <person name="Na H."/>
            <person name="Barry K."/>
            <person name="Grigoriev I.V."/>
            <person name="Stajich J.E."/>
            <person name="Kennedy P.G."/>
        </authorList>
    </citation>
    <scope>NUCLEOTIDE SEQUENCE</scope>
    <source>
        <strain evidence="3">FC203</strain>
    </source>
</reference>
<feature type="region of interest" description="Disordered" evidence="2">
    <location>
        <begin position="641"/>
        <end position="670"/>
    </location>
</feature>
<comment type="caution">
    <text evidence="3">The sequence shown here is derived from an EMBL/GenBank/DDBJ whole genome shotgun (WGS) entry which is preliminary data.</text>
</comment>
<dbReference type="GeneID" id="64661895"/>
<organism evidence="3 4">
    <name type="scientific">Suillus fuscotomentosus</name>
    <dbReference type="NCBI Taxonomy" id="1912939"/>
    <lineage>
        <taxon>Eukaryota</taxon>
        <taxon>Fungi</taxon>
        <taxon>Dikarya</taxon>
        <taxon>Basidiomycota</taxon>
        <taxon>Agaricomycotina</taxon>
        <taxon>Agaricomycetes</taxon>
        <taxon>Agaricomycetidae</taxon>
        <taxon>Boletales</taxon>
        <taxon>Suillineae</taxon>
        <taxon>Suillaceae</taxon>
        <taxon>Suillus</taxon>
    </lineage>
</organism>
<sequence>MAPRSWLSGEQQAFVLTYHESFLECKKNGNYTNFWPPFFEKWEEKWPIILEEEPVNEEMKLEEIAKARDALQTCLTVKLWNDFGNSKAGRRANTTGNTVVSKLIGDIAIKSGKKKSRPLNATEVYAKKYYVSHIQPAVKEELDAMKDAPDAPEPKKRAMQVVRKQIASYWENESAEVKEEVAKLAEQMKEERVKDGKRDKELSKETIISRLTEIMSTFFTELHDATGWSFSVLLAGPDPMNGGKLDVSSLHIGTTTAGNRFNHAFPKFEENIMVPYFEFASRAFPSAAVLLSKGTTLPQDDTSSDTSPAMVPSTSPDTSLTLLDPLPSSMDTTSDTSPAMVPFASPDASLTLLDPLPSLSGLSGALLGQEADTSLAGLSSALLGQETSGPDTSLTHTPQPVYNFFRYSPLDPQDDSVDLDFNNTILPMPPNYKPPSPLPPSSLVLSSSPSSQTDCLPSLQLSPLTSTSQTGHNVSFSDAGEFRFGDPYDDTTLQTFTSPPRLRHLSSTLANTAHNQHRTSPLYNNTPTPAEIPAPAHTPTAHNQHCTSPPHNNTPTPTEIPAPAHTPTAVELPNSTQPSVVMPESESLTVGPILAAPAASGGTLLVTKKASKCKPTESNTENLEMAAVKRQKGGAVVVSTENSQHHVEGGRGKQQRFHSSRAATANAIGT</sequence>
<dbReference type="RefSeq" id="XP_041222554.1">
    <property type="nucleotide sequence ID" value="XM_041367597.1"/>
</dbReference>
<feature type="compositionally biased region" description="Low complexity" evidence="2">
    <location>
        <begin position="441"/>
        <end position="470"/>
    </location>
</feature>
<feature type="compositionally biased region" description="Low complexity" evidence="2">
    <location>
        <begin position="312"/>
        <end position="338"/>
    </location>
</feature>
<evidence type="ECO:0000313" key="4">
    <source>
        <dbReference type="Proteomes" id="UP001195769"/>
    </source>
</evidence>
<evidence type="ECO:0000256" key="1">
    <source>
        <dbReference type="SAM" id="Coils"/>
    </source>
</evidence>
<feature type="compositionally biased region" description="Polar residues" evidence="2">
    <location>
        <begin position="661"/>
        <end position="670"/>
    </location>
</feature>
<evidence type="ECO:0000256" key="2">
    <source>
        <dbReference type="SAM" id="MobiDB-lite"/>
    </source>
</evidence>
<dbReference type="EMBL" id="JABBWK010000050">
    <property type="protein sequence ID" value="KAG1896978.1"/>
    <property type="molecule type" value="Genomic_DNA"/>
</dbReference>
<dbReference type="AlphaFoldDB" id="A0AAD4DZH6"/>
<feature type="coiled-coil region" evidence="1">
    <location>
        <begin position="167"/>
        <end position="194"/>
    </location>
</feature>
<gene>
    <name evidence="3" type="ORF">F5891DRAFT_1192389</name>
</gene>
<dbReference type="Proteomes" id="UP001195769">
    <property type="component" value="Unassembled WGS sequence"/>
</dbReference>